<organism evidence="1 2">
    <name type="scientific">Ensete ventricosum</name>
    <name type="common">Abyssinian banana</name>
    <name type="synonym">Musa ensete</name>
    <dbReference type="NCBI Taxonomy" id="4639"/>
    <lineage>
        <taxon>Eukaryota</taxon>
        <taxon>Viridiplantae</taxon>
        <taxon>Streptophyta</taxon>
        <taxon>Embryophyta</taxon>
        <taxon>Tracheophyta</taxon>
        <taxon>Spermatophyta</taxon>
        <taxon>Magnoliopsida</taxon>
        <taxon>Liliopsida</taxon>
        <taxon>Zingiberales</taxon>
        <taxon>Musaceae</taxon>
        <taxon>Ensete</taxon>
    </lineage>
</organism>
<dbReference type="EMBL" id="AMZH03032529">
    <property type="protein sequence ID" value="RRT32346.1"/>
    <property type="molecule type" value="Genomic_DNA"/>
</dbReference>
<evidence type="ECO:0000313" key="1">
    <source>
        <dbReference type="EMBL" id="RRT32346.1"/>
    </source>
</evidence>
<comment type="caution">
    <text evidence="1">The sequence shown here is derived from an EMBL/GenBank/DDBJ whole genome shotgun (WGS) entry which is preliminary data.</text>
</comment>
<dbReference type="Proteomes" id="UP000287651">
    <property type="component" value="Unassembled WGS sequence"/>
</dbReference>
<evidence type="ECO:0000313" key="2">
    <source>
        <dbReference type="Proteomes" id="UP000287651"/>
    </source>
</evidence>
<proteinExistence type="predicted"/>
<sequence>MISQKNSTVIYLREVVRRVKFRSVFRVPSWKFKILAIPDVLAHGKSYEHGFTKKRVGHQLCAKVELRSVFRAPSHKFKILAIPNVLAHGKSYEYGFTKKHDGHKICTKLHVESSLDWFFLHCLSNSKY</sequence>
<gene>
    <name evidence="1" type="ORF">B296_00056672</name>
</gene>
<dbReference type="AlphaFoldDB" id="A0A426WYJ0"/>
<accession>A0A426WYJ0</accession>
<reference evidence="1 2" key="1">
    <citation type="journal article" date="2014" name="Agronomy (Basel)">
        <title>A Draft Genome Sequence for Ensete ventricosum, the Drought-Tolerant Tree Against Hunger.</title>
        <authorList>
            <person name="Harrison J."/>
            <person name="Moore K.A."/>
            <person name="Paszkiewicz K."/>
            <person name="Jones T."/>
            <person name="Grant M."/>
            <person name="Ambacheew D."/>
            <person name="Muzemil S."/>
            <person name="Studholme D.J."/>
        </authorList>
    </citation>
    <scope>NUCLEOTIDE SEQUENCE [LARGE SCALE GENOMIC DNA]</scope>
</reference>
<name>A0A426WYJ0_ENSVE</name>
<protein>
    <submittedName>
        <fullName evidence="1">Uncharacterized protein</fullName>
    </submittedName>
</protein>